<dbReference type="EMBL" id="JAUDFV010000074">
    <property type="protein sequence ID" value="KAL2733854.1"/>
    <property type="molecule type" value="Genomic_DNA"/>
</dbReference>
<feature type="region of interest" description="Disordered" evidence="11">
    <location>
        <begin position="335"/>
        <end position="355"/>
    </location>
</feature>
<dbReference type="InterPro" id="IPR042618">
    <property type="entry name" value="IQCG"/>
</dbReference>
<evidence type="ECO:0000256" key="3">
    <source>
        <dbReference type="ARBA" id="ARBA00013738"/>
    </source>
</evidence>
<gene>
    <name evidence="12" type="ORF">V1478_003552</name>
</gene>
<dbReference type="InterPro" id="IPR000048">
    <property type="entry name" value="IQ_motif_EF-hand-BS"/>
</dbReference>
<dbReference type="PANTHER" id="PTHR14871:SF1">
    <property type="entry name" value="DYNEIN REGULATORY COMPLEX PROTEIN 9"/>
    <property type="match status" value="1"/>
</dbReference>
<dbReference type="CDD" id="cd23766">
    <property type="entry name" value="IQCG"/>
    <property type="match status" value="1"/>
</dbReference>
<evidence type="ECO:0000256" key="2">
    <source>
        <dbReference type="ARBA" id="ARBA00008222"/>
    </source>
</evidence>
<organism evidence="12 13">
    <name type="scientific">Vespula squamosa</name>
    <name type="common">Southern yellow jacket</name>
    <name type="synonym">Wasp</name>
    <dbReference type="NCBI Taxonomy" id="30214"/>
    <lineage>
        <taxon>Eukaryota</taxon>
        <taxon>Metazoa</taxon>
        <taxon>Ecdysozoa</taxon>
        <taxon>Arthropoda</taxon>
        <taxon>Hexapoda</taxon>
        <taxon>Insecta</taxon>
        <taxon>Pterygota</taxon>
        <taxon>Neoptera</taxon>
        <taxon>Endopterygota</taxon>
        <taxon>Hymenoptera</taxon>
        <taxon>Apocrita</taxon>
        <taxon>Aculeata</taxon>
        <taxon>Vespoidea</taxon>
        <taxon>Vespidae</taxon>
        <taxon>Vespinae</taxon>
        <taxon>Vespula</taxon>
    </lineage>
</organism>
<comment type="caution">
    <text evidence="12">The sequence shown here is derived from an EMBL/GenBank/DDBJ whole genome shotgun (WGS) entry which is preliminary data.</text>
</comment>
<evidence type="ECO:0000256" key="8">
    <source>
        <dbReference type="ARBA" id="ARBA00023273"/>
    </source>
</evidence>
<evidence type="ECO:0000313" key="13">
    <source>
        <dbReference type="Proteomes" id="UP001607302"/>
    </source>
</evidence>
<dbReference type="PANTHER" id="PTHR14871">
    <property type="entry name" value="DYNEIN REGULATORY COMPLEX PROTEIN 9"/>
    <property type="match status" value="1"/>
</dbReference>
<reference evidence="12 13" key="1">
    <citation type="journal article" date="2024" name="Ann. Entomol. Soc. Am.">
        <title>Genomic analyses of the southern and eastern yellowjacket wasps (Hymenoptera: Vespidae) reveal evolutionary signatures of social life.</title>
        <authorList>
            <person name="Catto M.A."/>
            <person name="Caine P.B."/>
            <person name="Orr S.E."/>
            <person name="Hunt B.G."/>
            <person name="Goodisman M.A.D."/>
        </authorList>
    </citation>
    <scope>NUCLEOTIDE SEQUENCE [LARGE SCALE GENOMIC DNA]</scope>
    <source>
        <strain evidence="12">233</strain>
        <tissue evidence="12">Head and thorax</tissue>
    </source>
</reference>
<keyword evidence="13" id="KW-1185">Reference proteome</keyword>
<evidence type="ECO:0000256" key="5">
    <source>
        <dbReference type="ARBA" id="ARBA00022846"/>
    </source>
</evidence>
<proteinExistence type="inferred from homology"/>
<feature type="coiled-coil region" evidence="10">
    <location>
        <begin position="233"/>
        <end position="313"/>
    </location>
</feature>
<comment type="subcellular location">
    <subcellularLocation>
        <location evidence="1">Cytoplasm</location>
        <location evidence="1">Cytoskeleton</location>
        <location evidence="1">Flagellum axoneme</location>
    </subcellularLocation>
</comment>
<protein>
    <recommendedName>
        <fullName evidence="3">Dynein regulatory complex protein 9</fullName>
    </recommendedName>
    <alternativeName>
        <fullName evidence="9">IQ domain-containing protein G</fullName>
    </alternativeName>
</protein>
<evidence type="ECO:0000256" key="4">
    <source>
        <dbReference type="ARBA" id="ARBA00022490"/>
    </source>
</evidence>
<keyword evidence="8" id="KW-0966">Cell projection</keyword>
<dbReference type="PROSITE" id="PS50096">
    <property type="entry name" value="IQ"/>
    <property type="match status" value="1"/>
</dbReference>
<keyword evidence="6" id="KW-0969">Cilium</keyword>
<evidence type="ECO:0000256" key="10">
    <source>
        <dbReference type="SAM" id="Coils"/>
    </source>
</evidence>
<keyword evidence="7" id="KW-0206">Cytoskeleton</keyword>
<keyword evidence="4" id="KW-0963">Cytoplasm</keyword>
<dbReference type="Pfam" id="PF00612">
    <property type="entry name" value="IQ"/>
    <property type="match status" value="1"/>
</dbReference>
<accession>A0ABD2BM45</accession>
<name>A0ABD2BM45_VESSQ</name>
<evidence type="ECO:0000256" key="11">
    <source>
        <dbReference type="SAM" id="MobiDB-lite"/>
    </source>
</evidence>
<keyword evidence="10" id="KW-0175">Coiled coil</keyword>
<evidence type="ECO:0000313" key="12">
    <source>
        <dbReference type="EMBL" id="KAL2733854.1"/>
    </source>
</evidence>
<comment type="similarity">
    <text evidence="2">Belongs to the DRC9 family.</text>
</comment>
<dbReference type="Proteomes" id="UP001607302">
    <property type="component" value="Unassembled WGS sequence"/>
</dbReference>
<keyword evidence="5" id="KW-0282">Flagellum</keyword>
<evidence type="ECO:0000256" key="1">
    <source>
        <dbReference type="ARBA" id="ARBA00004611"/>
    </source>
</evidence>
<evidence type="ECO:0000256" key="9">
    <source>
        <dbReference type="ARBA" id="ARBA00032183"/>
    </source>
</evidence>
<evidence type="ECO:0000256" key="6">
    <source>
        <dbReference type="ARBA" id="ARBA00023069"/>
    </source>
</evidence>
<dbReference type="AlphaFoldDB" id="A0ABD2BM45"/>
<sequence>MAEKKVNNLSELSSSKVAALSMIFEDCTNALVIYRETLKQIFKRSKNTTVPYVLYELENLETTDKQVLNEDMKKMVKDMQEQATYNKLQNDSLYVRGIMEKLKEEIRERGSFDVLTKEIERIVTRRKEEEALFEECTAMKKTAMELRQTLANEKMSNEAERTRLRNILLDLKNENEKLKIVSDIEHKYSCKWNKAKCQQNSIRCNEEWKRLKKTLDDLHEREKIEEIVSTELIAFLIQDIASIEKKIEEWQRRYDREKKMYEKEIREVNIEIETRQKDLAELSQEYNEKQKFIDAYLAEKEALKKQKEHEQHVRGCAIRIQALWRGVMVRRKLGPYRPEEKKKKRQLNVHQREGN</sequence>
<evidence type="ECO:0000256" key="7">
    <source>
        <dbReference type="ARBA" id="ARBA00023212"/>
    </source>
</evidence>